<accession>A0ABD6BDX8</accession>
<dbReference type="Proteomes" id="UP001597076">
    <property type="component" value="Unassembled WGS sequence"/>
</dbReference>
<organism evidence="2 3">
    <name type="scientific">Haloarchaeobius amylolyticus</name>
    <dbReference type="NCBI Taxonomy" id="1198296"/>
    <lineage>
        <taxon>Archaea</taxon>
        <taxon>Methanobacteriati</taxon>
        <taxon>Methanobacteriota</taxon>
        <taxon>Stenosarchaea group</taxon>
        <taxon>Halobacteria</taxon>
        <taxon>Halobacteriales</taxon>
        <taxon>Halorubellaceae</taxon>
        <taxon>Haloarchaeobius</taxon>
    </lineage>
</organism>
<dbReference type="PANTHER" id="PTHR43685:SF2">
    <property type="entry name" value="GLYCOSYLTRANSFERASE 2-LIKE DOMAIN-CONTAINING PROTEIN"/>
    <property type="match status" value="1"/>
</dbReference>
<gene>
    <name evidence="2" type="ORF">ACFR99_04820</name>
</gene>
<proteinExistence type="predicted"/>
<evidence type="ECO:0000259" key="1">
    <source>
        <dbReference type="Pfam" id="PF00535"/>
    </source>
</evidence>
<dbReference type="RefSeq" id="WP_390284882.1">
    <property type="nucleotide sequence ID" value="NZ_JBHUDI010000003.1"/>
</dbReference>
<dbReference type="PANTHER" id="PTHR43685">
    <property type="entry name" value="GLYCOSYLTRANSFERASE"/>
    <property type="match status" value="1"/>
</dbReference>
<dbReference type="InterPro" id="IPR029044">
    <property type="entry name" value="Nucleotide-diphossugar_trans"/>
</dbReference>
<sequence length="301" mass="34764">MISVVIPVYNQPELLTEALEGVRKQTAENLEVVVVDDASEVDLTQVIDGFGDWIRLIEHEHNRGAAEARNTGIKAASGDYIAFLDADDTWEPTKIKKQLDAFERGGEDLGLVYTGFVQYETDGNEWIRYPEASGNIYLDELERDRVHPTSTVMVRRDVLEDVGGFDPSLPSRQDYDLWIRITEHYKVDYVDEILVDKREQPDSISKDFDSRIEGDLEVFEKVRKRASNLDFTTRSRIFSYHHHVIGRDYESNGDRWQALKHLGLAILRYPFRPISYVMFVIALFGIDRNGRLLTFAKQFIR</sequence>
<dbReference type="InterPro" id="IPR001173">
    <property type="entry name" value="Glyco_trans_2-like"/>
</dbReference>
<protein>
    <submittedName>
        <fullName evidence="2">Glycosyltransferase family 2 protein</fullName>
    </submittedName>
</protein>
<feature type="domain" description="Glycosyltransferase 2-like" evidence="1">
    <location>
        <begin position="3"/>
        <end position="161"/>
    </location>
</feature>
<dbReference type="CDD" id="cd00761">
    <property type="entry name" value="Glyco_tranf_GTA_type"/>
    <property type="match status" value="1"/>
</dbReference>
<keyword evidence="3" id="KW-1185">Reference proteome</keyword>
<dbReference type="Pfam" id="PF00535">
    <property type="entry name" value="Glycos_transf_2"/>
    <property type="match status" value="1"/>
</dbReference>
<evidence type="ECO:0000313" key="3">
    <source>
        <dbReference type="Proteomes" id="UP001597076"/>
    </source>
</evidence>
<comment type="caution">
    <text evidence="2">The sequence shown here is derived from an EMBL/GenBank/DDBJ whole genome shotgun (WGS) entry which is preliminary data.</text>
</comment>
<dbReference type="Gene3D" id="3.90.550.10">
    <property type="entry name" value="Spore Coat Polysaccharide Biosynthesis Protein SpsA, Chain A"/>
    <property type="match status" value="1"/>
</dbReference>
<dbReference type="AlphaFoldDB" id="A0ABD6BDX8"/>
<dbReference type="SUPFAM" id="SSF53448">
    <property type="entry name" value="Nucleotide-diphospho-sugar transferases"/>
    <property type="match status" value="1"/>
</dbReference>
<reference evidence="2 3" key="1">
    <citation type="journal article" date="2019" name="Int. J. Syst. Evol. Microbiol.">
        <title>The Global Catalogue of Microorganisms (GCM) 10K type strain sequencing project: providing services to taxonomists for standard genome sequencing and annotation.</title>
        <authorList>
            <consortium name="The Broad Institute Genomics Platform"/>
            <consortium name="The Broad Institute Genome Sequencing Center for Infectious Disease"/>
            <person name="Wu L."/>
            <person name="Ma J."/>
        </authorList>
    </citation>
    <scope>NUCLEOTIDE SEQUENCE [LARGE SCALE GENOMIC DNA]</scope>
    <source>
        <strain evidence="2 3">CGMCC 1.12230</strain>
    </source>
</reference>
<dbReference type="InterPro" id="IPR050834">
    <property type="entry name" value="Glycosyltransf_2"/>
</dbReference>
<evidence type="ECO:0000313" key="2">
    <source>
        <dbReference type="EMBL" id="MFD1562868.1"/>
    </source>
</evidence>
<name>A0ABD6BDX8_9EURY</name>
<dbReference type="EMBL" id="JBHUDI010000003">
    <property type="protein sequence ID" value="MFD1562868.1"/>
    <property type="molecule type" value="Genomic_DNA"/>
</dbReference>